<protein>
    <submittedName>
        <fullName evidence="5">Oxidoreductase, aldo/keto reductase family protein</fullName>
    </submittedName>
</protein>
<dbReference type="FunFam" id="3.20.20.100:FF:000008">
    <property type="entry name" value="Aldo/keto reductase family oxidoreductase"/>
    <property type="match status" value="1"/>
</dbReference>
<dbReference type="GO" id="GO:0016491">
    <property type="term" value="F:oxidoreductase activity"/>
    <property type="evidence" value="ECO:0007669"/>
    <property type="project" value="UniProtKB-KW"/>
</dbReference>
<evidence type="ECO:0000313" key="5">
    <source>
        <dbReference type="EMBL" id="EQA43990.1"/>
    </source>
</evidence>
<dbReference type="SUPFAM" id="SSF51430">
    <property type="entry name" value="NAD(P)-linked oxidoreductase"/>
    <property type="match status" value="1"/>
</dbReference>
<evidence type="ECO:0000256" key="2">
    <source>
        <dbReference type="ARBA" id="ARBA00023002"/>
    </source>
</evidence>
<organism evidence="5 6">
    <name type="scientific">Leptospira broomii serovar Hurstbridge str. 5399</name>
    <dbReference type="NCBI Taxonomy" id="1049789"/>
    <lineage>
        <taxon>Bacteria</taxon>
        <taxon>Pseudomonadati</taxon>
        <taxon>Spirochaetota</taxon>
        <taxon>Spirochaetia</taxon>
        <taxon>Leptospirales</taxon>
        <taxon>Leptospiraceae</taxon>
        <taxon>Leptospira</taxon>
    </lineage>
</organism>
<name>T0EYP5_9LEPT</name>
<proteinExistence type="inferred from homology"/>
<dbReference type="RefSeq" id="WP_010570636.1">
    <property type="nucleotide sequence ID" value="NZ_AHMO02000008.1"/>
</dbReference>
<gene>
    <name evidence="5" type="ORF">LEP1GSC050_2377</name>
</gene>
<keyword evidence="6" id="KW-1185">Reference proteome</keyword>
<dbReference type="Gene3D" id="3.20.20.100">
    <property type="entry name" value="NADP-dependent oxidoreductase domain"/>
    <property type="match status" value="1"/>
</dbReference>
<dbReference type="AlphaFoldDB" id="T0EYP5"/>
<comment type="caution">
    <text evidence="5">The sequence shown here is derived from an EMBL/GenBank/DDBJ whole genome shotgun (WGS) entry which is preliminary data.</text>
</comment>
<sequence>MIPSISLTAGGPALSRLVFGCWRLHSDPQGFGAQRILEKIEFSLELGIYTFDHADIYGEYQNEEHFGKALRLKPGLKDSITIVTKCGIQVPSVKHPGIHLKHYNTSEEHILESVDSSLEKLGVEKIDLLLIHRPDFLMDADSVASAFFKLRAAGKVMHFGVSNFTPSQFQLLQSRLNFPLVTNQVEFHPLHLSPLTDGTFDQAQELRFRPMAWSPTAGGRIFSHKGEREVAVRDALEQLAKDKGVSSDAILYAWFLVHPAGILPIVGTNQTSRLRSAAEAFRIHLTREEWYRIWAAGAGHSIP</sequence>
<evidence type="ECO:0000256" key="3">
    <source>
        <dbReference type="ARBA" id="ARBA00038157"/>
    </source>
</evidence>
<dbReference type="Proteomes" id="UP000015454">
    <property type="component" value="Unassembled WGS sequence"/>
</dbReference>
<evidence type="ECO:0000256" key="1">
    <source>
        <dbReference type="ARBA" id="ARBA00022857"/>
    </source>
</evidence>
<dbReference type="STRING" id="1049789.LEP1GSC050_2377"/>
<reference evidence="5" key="1">
    <citation type="submission" date="2013-05" db="EMBL/GenBank/DDBJ databases">
        <authorList>
            <person name="Harkins D.M."/>
            <person name="Durkin A.S."/>
            <person name="Brinkac L.M."/>
            <person name="Haft D.H."/>
            <person name="Selengut J.D."/>
            <person name="Sanka R."/>
            <person name="DePew J."/>
            <person name="Purushe J."/>
            <person name="Hartskeerl R.A."/>
            <person name="Ahmed A."/>
            <person name="van der Linden H."/>
            <person name="Goris M.G.A."/>
            <person name="Vinetz J.M."/>
            <person name="Sutton G.G."/>
            <person name="Nierman W.C."/>
            <person name="Fouts D.E."/>
        </authorList>
    </citation>
    <scope>NUCLEOTIDE SEQUENCE [LARGE SCALE GENOMIC DNA]</scope>
    <source>
        <strain evidence="5">5399</strain>
    </source>
</reference>
<feature type="domain" description="NADP-dependent oxidoreductase" evidence="4">
    <location>
        <begin position="16"/>
        <end position="293"/>
    </location>
</feature>
<dbReference type="PANTHER" id="PTHR43364">
    <property type="entry name" value="NADH-SPECIFIC METHYLGLYOXAL REDUCTASE-RELATED"/>
    <property type="match status" value="1"/>
</dbReference>
<keyword evidence="1" id="KW-0521">NADP</keyword>
<dbReference type="CDD" id="cd19092">
    <property type="entry name" value="AKR_BsYcsN_EcYdhF-like"/>
    <property type="match status" value="1"/>
</dbReference>
<keyword evidence="2" id="KW-0560">Oxidoreductase</keyword>
<dbReference type="EMBL" id="AHMO02000008">
    <property type="protein sequence ID" value="EQA43990.1"/>
    <property type="molecule type" value="Genomic_DNA"/>
</dbReference>
<evidence type="ECO:0000313" key="6">
    <source>
        <dbReference type="Proteomes" id="UP000015454"/>
    </source>
</evidence>
<dbReference type="OrthoDB" id="9773828at2"/>
<comment type="similarity">
    <text evidence="3">Belongs to the aldo/keto reductase family. Aldo/keto reductase 2 subfamily.</text>
</comment>
<evidence type="ECO:0000259" key="4">
    <source>
        <dbReference type="Pfam" id="PF00248"/>
    </source>
</evidence>
<dbReference type="GO" id="GO:0005829">
    <property type="term" value="C:cytosol"/>
    <property type="evidence" value="ECO:0007669"/>
    <property type="project" value="TreeGrafter"/>
</dbReference>
<dbReference type="InterPro" id="IPR023210">
    <property type="entry name" value="NADP_OxRdtase_dom"/>
</dbReference>
<dbReference type="InterPro" id="IPR036812">
    <property type="entry name" value="NAD(P)_OxRdtase_dom_sf"/>
</dbReference>
<accession>T0EYP5</accession>
<dbReference type="PANTHER" id="PTHR43364:SF1">
    <property type="entry name" value="OXIDOREDUCTASE YDHF"/>
    <property type="match status" value="1"/>
</dbReference>
<dbReference type="InterPro" id="IPR050523">
    <property type="entry name" value="AKR_Detox_Biosynth"/>
</dbReference>
<dbReference type="Pfam" id="PF00248">
    <property type="entry name" value="Aldo_ket_red"/>
    <property type="match status" value="1"/>
</dbReference>